<reference evidence="2 3" key="1">
    <citation type="submission" date="2019-03" db="EMBL/GenBank/DDBJ databases">
        <title>Rhodosporidium diobovatum UCD-FST 08-225 genome sequencing, assembly, and annotation.</title>
        <authorList>
            <person name="Fakankun I.U."/>
            <person name="Fristensky B."/>
            <person name="Levin D.B."/>
        </authorList>
    </citation>
    <scope>NUCLEOTIDE SEQUENCE [LARGE SCALE GENOMIC DNA]</scope>
    <source>
        <strain evidence="2 3">UCD-FST 08-225</strain>
    </source>
</reference>
<protein>
    <submittedName>
        <fullName evidence="2">Uncharacterized protein</fullName>
    </submittedName>
</protein>
<name>A0A5C5FNH6_9BASI</name>
<feature type="compositionally biased region" description="Basic and acidic residues" evidence="1">
    <location>
        <begin position="132"/>
        <end position="152"/>
    </location>
</feature>
<organism evidence="2 3">
    <name type="scientific">Rhodotorula diobovata</name>
    <dbReference type="NCBI Taxonomy" id="5288"/>
    <lineage>
        <taxon>Eukaryota</taxon>
        <taxon>Fungi</taxon>
        <taxon>Dikarya</taxon>
        <taxon>Basidiomycota</taxon>
        <taxon>Pucciniomycotina</taxon>
        <taxon>Microbotryomycetes</taxon>
        <taxon>Sporidiobolales</taxon>
        <taxon>Sporidiobolaceae</taxon>
        <taxon>Rhodotorula</taxon>
    </lineage>
</organism>
<gene>
    <name evidence="2" type="ORF">DMC30DRAFT_58559</name>
</gene>
<dbReference type="AlphaFoldDB" id="A0A5C5FNH6"/>
<comment type="caution">
    <text evidence="2">The sequence shown here is derived from an EMBL/GenBank/DDBJ whole genome shotgun (WGS) entry which is preliminary data.</text>
</comment>
<evidence type="ECO:0000256" key="1">
    <source>
        <dbReference type="SAM" id="MobiDB-lite"/>
    </source>
</evidence>
<evidence type="ECO:0000313" key="3">
    <source>
        <dbReference type="Proteomes" id="UP000311382"/>
    </source>
</evidence>
<feature type="region of interest" description="Disordered" evidence="1">
    <location>
        <begin position="114"/>
        <end position="160"/>
    </location>
</feature>
<feature type="region of interest" description="Disordered" evidence="1">
    <location>
        <begin position="178"/>
        <end position="230"/>
    </location>
</feature>
<keyword evidence="3" id="KW-1185">Reference proteome</keyword>
<proteinExistence type="predicted"/>
<evidence type="ECO:0000313" key="2">
    <source>
        <dbReference type="EMBL" id="TNY18408.1"/>
    </source>
</evidence>
<accession>A0A5C5FNH6</accession>
<dbReference type="Proteomes" id="UP000311382">
    <property type="component" value="Unassembled WGS sequence"/>
</dbReference>
<sequence>MSRTSPLVLASLRKSGTARTCSGAAWRRSGTDNDGRVIQLPRDPTRSQGLVRRIATSRLAERIPRAAVRFALGLERDGEKRCRARESLAGRLSRERWCFTWRQGTSRTQLEKLRRLSDRPTGPAPSVGRVPDLGRWRPRDREPQARARETKAGIHQRAPGRLQITRLDGTELLKVANGVHAGAQQRRKPRKSTLEWQREGSQGESPAVQGRPFQVSRHEPDARPPEPPVVAQETPRLFAGCWTHTYSRVRDELFGATRATGRADVVDVDGRSL</sequence>
<dbReference type="EMBL" id="SOZI01000140">
    <property type="protein sequence ID" value="TNY18408.1"/>
    <property type="molecule type" value="Genomic_DNA"/>
</dbReference>